<reference evidence="2 3" key="1">
    <citation type="submission" date="2018-09" db="EMBL/GenBank/DDBJ databases">
        <title>Altererythrobacter spongiae sp. nov., isolated from a marine sponge.</title>
        <authorList>
            <person name="Zhuang L."/>
            <person name="Luo L."/>
        </authorList>
    </citation>
    <scope>NUCLEOTIDE SEQUENCE [LARGE SCALE GENOMIC DNA]</scope>
    <source>
        <strain evidence="2 3">HN-Y73</strain>
    </source>
</reference>
<sequence>MFRNFRLIDTFSTWTRRRHFARGHLTAGTAFLGMLSVAGSGGTALAQSATYDVVIDDTVTDPILMDTSYPGGGALLLDESGSIVLSGPSQSAVGTGTEAWTFQIDGAIRSNGHGSGAIASHADDTFNVGETGVIEALDSGTAIFSSGGITIDNSGRIEGEDYGLLVTSGGISLTNHAGATIKGAVQNPGTGTNYIDNSGSIHNTGNLSSLYLNGAATIYNREGATISSDSITIDAGSSGAFLYNEGSITSTNAVGFDTSAVFFTKSGTITNTETGNLSADTGVWLGNWYEMTSPKATLSNSGSISGTKFHGALFYNLEEASLTNTETGTLEGKGNGALFYGLTRGEIANAGTIRGGNGLFVTNDATLASDGQVTIVNSGTIEATAAEGYAIAKGSTISYDLTLGTGSNLIGQVMADSRDTLTLKGTGSEDEDLKGFGSLTMEGSAWTLSGDVQADTLDLTSGVLTLTGADISFGSIGIADTAKLVVDGSFSTPVAMTFADGAQLGGTGTVGEIIVNSGGILSPGNSIGTLNVAGDATFNTGSIYEVEVDPAGTASDKTIATGDIVINGGTVKHIGLTGSYDPAATYRILEGGTGLTGSFDDVTSNYAFLDASLVYDRENYTVDLKLLRNDISFADKVSTINQRAMATATETAGHGNAVFDAAAILPDDASALGAAFNSLSGEIHASLQSNLVEGAAALRTTVTRIADPDSAANASEAADRWRLWGTGFGSWNRKDSTGNTASVKGNTGGFLVGADVAASEATRLGIFAGYGSTDLKLSARGSSASADSYHLGIYGVSSFTAGTGLFSLRGGASYSWNDIESDRMVAVGALLDAPTANYDVGTTQIFGEAGWTFDLGAGEVEPFAGLAWVGLDTDDFTEVGGPAALAGQSENMSTLFSSLGTRGSVSFALGRLPLKLSAGLGWRHAFGDVTPLTTASFAGGTPFTVEGAPISRNSALLEAGASLSLSDNTQASFGYQGQIGKDAREHLLTAHISVRF</sequence>
<evidence type="ECO:0000313" key="3">
    <source>
        <dbReference type="Proteomes" id="UP000284395"/>
    </source>
</evidence>
<dbReference type="RefSeq" id="WP_120322863.1">
    <property type="nucleotide sequence ID" value="NZ_RAPF01000001.1"/>
</dbReference>
<dbReference type="SUPFAM" id="SSF103515">
    <property type="entry name" value="Autotransporter"/>
    <property type="match status" value="1"/>
</dbReference>
<dbReference type="SUPFAM" id="SSF51126">
    <property type="entry name" value="Pectin lyase-like"/>
    <property type="match status" value="1"/>
</dbReference>
<dbReference type="InterPro" id="IPR036709">
    <property type="entry name" value="Autotransporte_beta_dom_sf"/>
</dbReference>
<accession>A0A420EQK0</accession>
<dbReference type="PROSITE" id="PS51208">
    <property type="entry name" value="AUTOTRANSPORTER"/>
    <property type="match status" value="1"/>
</dbReference>
<comment type="caution">
    <text evidence="2">The sequence shown here is derived from an EMBL/GenBank/DDBJ whole genome shotgun (WGS) entry which is preliminary data.</text>
</comment>
<name>A0A420EQK0_9SPHN</name>
<dbReference type="Proteomes" id="UP000284395">
    <property type="component" value="Unassembled WGS sequence"/>
</dbReference>
<dbReference type="InterPro" id="IPR006315">
    <property type="entry name" value="OM_autotransptr_brl_dom"/>
</dbReference>
<dbReference type="Gene3D" id="2.40.128.130">
    <property type="entry name" value="Autotransporter beta-domain"/>
    <property type="match status" value="1"/>
</dbReference>
<gene>
    <name evidence="2" type="ORF">D6851_00065</name>
</gene>
<evidence type="ECO:0000259" key="1">
    <source>
        <dbReference type="PROSITE" id="PS51208"/>
    </source>
</evidence>
<dbReference type="EMBL" id="RAPF01000001">
    <property type="protein sequence ID" value="RKF22958.1"/>
    <property type="molecule type" value="Genomic_DNA"/>
</dbReference>
<dbReference type="InterPro" id="IPR005546">
    <property type="entry name" value="Autotransporte_beta"/>
</dbReference>
<feature type="domain" description="Autotransporter" evidence="1">
    <location>
        <begin position="716"/>
        <end position="996"/>
    </location>
</feature>
<dbReference type="OrthoDB" id="7195851at2"/>
<proteinExistence type="predicted"/>
<dbReference type="Pfam" id="PF03797">
    <property type="entry name" value="Autotransporter"/>
    <property type="match status" value="1"/>
</dbReference>
<protein>
    <submittedName>
        <fullName evidence="2">Autotransporter domain-containing protein</fullName>
    </submittedName>
</protein>
<dbReference type="SMART" id="SM00869">
    <property type="entry name" value="Autotransporter"/>
    <property type="match status" value="1"/>
</dbReference>
<dbReference type="AlphaFoldDB" id="A0A420EQK0"/>
<dbReference type="NCBIfam" id="TIGR01414">
    <property type="entry name" value="autotrans_barl"/>
    <property type="match status" value="1"/>
</dbReference>
<evidence type="ECO:0000313" key="2">
    <source>
        <dbReference type="EMBL" id="RKF22958.1"/>
    </source>
</evidence>
<organism evidence="2 3">
    <name type="scientific">Altericroceibacterium spongiae</name>
    <dbReference type="NCBI Taxonomy" id="2320269"/>
    <lineage>
        <taxon>Bacteria</taxon>
        <taxon>Pseudomonadati</taxon>
        <taxon>Pseudomonadota</taxon>
        <taxon>Alphaproteobacteria</taxon>
        <taxon>Sphingomonadales</taxon>
        <taxon>Erythrobacteraceae</taxon>
        <taxon>Altericroceibacterium</taxon>
    </lineage>
</organism>
<dbReference type="InterPro" id="IPR011050">
    <property type="entry name" value="Pectin_lyase_fold/virulence"/>
</dbReference>
<keyword evidence="3" id="KW-1185">Reference proteome</keyword>
<dbReference type="GO" id="GO:0019867">
    <property type="term" value="C:outer membrane"/>
    <property type="evidence" value="ECO:0007669"/>
    <property type="project" value="InterPro"/>
</dbReference>